<keyword evidence="20" id="KW-1185">Reference proteome</keyword>
<dbReference type="InterPro" id="IPR036318">
    <property type="entry name" value="FAD-bd_PCMH-like_sf"/>
</dbReference>
<dbReference type="InterPro" id="IPR036635">
    <property type="entry name" value="MurB_C_sf"/>
</dbReference>
<feature type="active site" evidence="17">
    <location>
        <position position="303"/>
    </location>
</feature>
<dbReference type="SUPFAM" id="SSF56194">
    <property type="entry name" value="Uridine diphospho-N-Acetylenolpyruvylglucosamine reductase, MurB, C-terminal domain"/>
    <property type="match status" value="1"/>
</dbReference>
<evidence type="ECO:0000256" key="12">
    <source>
        <dbReference type="ARBA" id="ARBA00022984"/>
    </source>
</evidence>
<dbReference type="Gene3D" id="3.90.78.10">
    <property type="entry name" value="UDP-N-acetylenolpyruvoylglucosamine reductase, C-terminal domain"/>
    <property type="match status" value="1"/>
</dbReference>
<name>A0A7W7BPB1_9MICO</name>
<dbReference type="EC" id="1.3.1.98" evidence="17"/>
<evidence type="ECO:0000256" key="1">
    <source>
        <dbReference type="ARBA" id="ARBA00001974"/>
    </source>
</evidence>
<evidence type="ECO:0000256" key="17">
    <source>
        <dbReference type="HAMAP-Rule" id="MF_00037"/>
    </source>
</evidence>
<evidence type="ECO:0000256" key="11">
    <source>
        <dbReference type="ARBA" id="ARBA00022960"/>
    </source>
</evidence>
<keyword evidence="10 17" id="KW-0521">NADP</keyword>
<gene>
    <name evidence="17" type="primary">murB</name>
    <name evidence="19" type="ORF">BKA24_001056</name>
</gene>
<dbReference type="EMBL" id="JACHMD010000001">
    <property type="protein sequence ID" value="MBB4666347.1"/>
    <property type="molecule type" value="Genomic_DNA"/>
</dbReference>
<dbReference type="PANTHER" id="PTHR21071">
    <property type="entry name" value="UDP-N-ACETYLENOLPYRUVOYLGLUCOSAMINE REDUCTASE"/>
    <property type="match status" value="1"/>
</dbReference>
<dbReference type="Gene3D" id="3.30.465.10">
    <property type="match status" value="1"/>
</dbReference>
<dbReference type="AlphaFoldDB" id="A0A7W7BPB1"/>
<keyword evidence="8 17" id="KW-0285">Flavoprotein</keyword>
<dbReference type="SUPFAM" id="SSF56176">
    <property type="entry name" value="FAD-binding/transporter-associated domain-like"/>
    <property type="match status" value="1"/>
</dbReference>
<keyword evidence="14 17" id="KW-0131">Cell cycle</keyword>
<dbReference type="GO" id="GO:0005829">
    <property type="term" value="C:cytosol"/>
    <property type="evidence" value="ECO:0007669"/>
    <property type="project" value="TreeGrafter"/>
</dbReference>
<dbReference type="UniPathway" id="UPA00219"/>
<dbReference type="PANTHER" id="PTHR21071:SF4">
    <property type="entry name" value="UDP-N-ACETYLENOLPYRUVOYLGLUCOSAMINE REDUCTASE"/>
    <property type="match status" value="1"/>
</dbReference>
<dbReference type="PROSITE" id="PS51387">
    <property type="entry name" value="FAD_PCMH"/>
    <property type="match status" value="1"/>
</dbReference>
<keyword evidence="11 17" id="KW-0133">Cell shape</keyword>
<keyword evidence="6 17" id="KW-0963">Cytoplasm</keyword>
<sequence length="332" mass="34838">MPLIIPDLVEALEQIAPGCVRTGVDMATVSAWRIGGPADIFVEPEGVEQVADVLRLMSQRPEPLLIIGETTNLFFDSRGFNGVLLRIGSKLSHVSIDGNRVRAQAGARVPELVRSLADAGLGGIAHAGGVPGTIGGLVLMNGGSQRKGIGTHVISVLVADSTGQLQRLDAAALGFSYRHSLLQGSDVVILDAELELEPGEPDTLVAEIEEIIASRAAKFPLDLPNGGSVFLSDPAMYEIVGPPGHAIESVGLKGLTEGGAQISPKHANFIVNNGRATDDDVLRLVATARNKVRAATGFTMDCEVRHVGTDGVLRPAHVVADERWPALDLTKG</sequence>
<dbReference type="GO" id="GO:0009252">
    <property type="term" value="P:peptidoglycan biosynthetic process"/>
    <property type="evidence" value="ECO:0007669"/>
    <property type="project" value="UniProtKB-UniRule"/>
</dbReference>
<dbReference type="InterPro" id="IPR011601">
    <property type="entry name" value="MurB_C"/>
</dbReference>
<dbReference type="RefSeq" id="WP_184215865.1">
    <property type="nucleotide sequence ID" value="NZ_JACHMD010000001.1"/>
</dbReference>
<dbReference type="GO" id="GO:0071949">
    <property type="term" value="F:FAD binding"/>
    <property type="evidence" value="ECO:0007669"/>
    <property type="project" value="InterPro"/>
</dbReference>
<evidence type="ECO:0000259" key="18">
    <source>
        <dbReference type="PROSITE" id="PS51387"/>
    </source>
</evidence>
<feature type="domain" description="FAD-binding PCMH-type" evidence="18">
    <location>
        <begin position="33"/>
        <end position="199"/>
    </location>
</feature>
<dbReference type="Pfam" id="PF01565">
    <property type="entry name" value="FAD_binding_4"/>
    <property type="match status" value="1"/>
</dbReference>
<comment type="cofactor">
    <cofactor evidence="1 17">
        <name>FAD</name>
        <dbReference type="ChEBI" id="CHEBI:57692"/>
    </cofactor>
</comment>
<evidence type="ECO:0000313" key="20">
    <source>
        <dbReference type="Proteomes" id="UP000573729"/>
    </source>
</evidence>
<dbReference type="GO" id="GO:0071555">
    <property type="term" value="P:cell wall organization"/>
    <property type="evidence" value="ECO:0007669"/>
    <property type="project" value="UniProtKB-KW"/>
</dbReference>
<reference evidence="19 20" key="1">
    <citation type="submission" date="2020-08" db="EMBL/GenBank/DDBJ databases">
        <title>Sequencing the genomes of 1000 actinobacteria strains.</title>
        <authorList>
            <person name="Klenk H.-P."/>
        </authorList>
    </citation>
    <scope>NUCLEOTIDE SEQUENCE [LARGE SCALE GENOMIC DNA]</scope>
    <source>
        <strain evidence="19 20">DSM 24947</strain>
    </source>
</reference>
<keyword evidence="15 17" id="KW-0961">Cell wall biogenesis/degradation</keyword>
<protein>
    <recommendedName>
        <fullName evidence="17">UDP-N-acetylenolpyruvoylglucosamine reductase</fullName>
        <ecNumber evidence="17">1.3.1.98</ecNumber>
    </recommendedName>
    <alternativeName>
        <fullName evidence="17">UDP-N-acetylmuramate dehydrogenase</fullName>
    </alternativeName>
</protein>
<dbReference type="Gene3D" id="3.30.43.10">
    <property type="entry name" value="Uridine Diphospho-n-acetylenolpyruvylglucosamine Reductase, domain 2"/>
    <property type="match status" value="1"/>
</dbReference>
<comment type="similarity">
    <text evidence="5 17">Belongs to the MurB family.</text>
</comment>
<evidence type="ECO:0000256" key="13">
    <source>
        <dbReference type="ARBA" id="ARBA00023002"/>
    </source>
</evidence>
<dbReference type="HAMAP" id="MF_00037">
    <property type="entry name" value="MurB"/>
    <property type="match status" value="1"/>
</dbReference>
<dbReference type="InterPro" id="IPR016167">
    <property type="entry name" value="FAD-bd_PCMH_sub1"/>
</dbReference>
<dbReference type="NCBIfam" id="TIGR00179">
    <property type="entry name" value="murB"/>
    <property type="match status" value="1"/>
</dbReference>
<dbReference type="GO" id="GO:0008762">
    <property type="term" value="F:UDP-N-acetylmuramate dehydrogenase activity"/>
    <property type="evidence" value="ECO:0007669"/>
    <property type="project" value="UniProtKB-UniRule"/>
</dbReference>
<dbReference type="InterPro" id="IPR016169">
    <property type="entry name" value="FAD-bd_PCMH_sub2"/>
</dbReference>
<evidence type="ECO:0000256" key="10">
    <source>
        <dbReference type="ARBA" id="ARBA00022857"/>
    </source>
</evidence>
<comment type="caution">
    <text evidence="19">The sequence shown here is derived from an EMBL/GenBank/DDBJ whole genome shotgun (WGS) entry which is preliminary data.</text>
</comment>
<comment type="function">
    <text evidence="2 17">Cell wall formation.</text>
</comment>
<evidence type="ECO:0000256" key="15">
    <source>
        <dbReference type="ARBA" id="ARBA00023316"/>
    </source>
</evidence>
<dbReference type="InterPro" id="IPR003170">
    <property type="entry name" value="MurB"/>
</dbReference>
<feature type="active site" description="Proton donor" evidence="17">
    <location>
        <position position="228"/>
    </location>
</feature>
<evidence type="ECO:0000256" key="16">
    <source>
        <dbReference type="ARBA" id="ARBA00048914"/>
    </source>
</evidence>
<dbReference type="Proteomes" id="UP000573729">
    <property type="component" value="Unassembled WGS sequence"/>
</dbReference>
<dbReference type="GO" id="GO:0051301">
    <property type="term" value="P:cell division"/>
    <property type="evidence" value="ECO:0007669"/>
    <property type="project" value="UniProtKB-KW"/>
</dbReference>
<keyword evidence="9 17" id="KW-0274">FAD</keyword>
<dbReference type="Pfam" id="PF02873">
    <property type="entry name" value="MurB_C"/>
    <property type="match status" value="1"/>
</dbReference>
<evidence type="ECO:0000256" key="6">
    <source>
        <dbReference type="ARBA" id="ARBA00022490"/>
    </source>
</evidence>
<evidence type="ECO:0000256" key="2">
    <source>
        <dbReference type="ARBA" id="ARBA00003921"/>
    </source>
</evidence>
<organism evidence="19 20">
    <name type="scientific">Microbacterium marinum</name>
    <dbReference type="NCBI Taxonomy" id="421115"/>
    <lineage>
        <taxon>Bacteria</taxon>
        <taxon>Bacillati</taxon>
        <taxon>Actinomycetota</taxon>
        <taxon>Actinomycetes</taxon>
        <taxon>Micrococcales</taxon>
        <taxon>Microbacteriaceae</taxon>
        <taxon>Microbacterium</taxon>
    </lineage>
</organism>
<evidence type="ECO:0000256" key="9">
    <source>
        <dbReference type="ARBA" id="ARBA00022827"/>
    </source>
</evidence>
<feature type="active site" evidence="17">
    <location>
        <position position="178"/>
    </location>
</feature>
<evidence type="ECO:0000313" key="19">
    <source>
        <dbReference type="EMBL" id="MBB4666347.1"/>
    </source>
</evidence>
<comment type="catalytic activity">
    <reaction evidence="16 17">
        <text>UDP-N-acetyl-alpha-D-muramate + NADP(+) = UDP-N-acetyl-3-O-(1-carboxyvinyl)-alpha-D-glucosamine + NADPH + H(+)</text>
        <dbReference type="Rhea" id="RHEA:12248"/>
        <dbReference type="ChEBI" id="CHEBI:15378"/>
        <dbReference type="ChEBI" id="CHEBI:57783"/>
        <dbReference type="ChEBI" id="CHEBI:58349"/>
        <dbReference type="ChEBI" id="CHEBI:68483"/>
        <dbReference type="ChEBI" id="CHEBI:70757"/>
        <dbReference type="EC" id="1.3.1.98"/>
    </reaction>
</comment>
<evidence type="ECO:0000256" key="14">
    <source>
        <dbReference type="ARBA" id="ARBA00023306"/>
    </source>
</evidence>
<dbReference type="InterPro" id="IPR016166">
    <property type="entry name" value="FAD-bd_PCMH"/>
</dbReference>
<evidence type="ECO:0000256" key="5">
    <source>
        <dbReference type="ARBA" id="ARBA00010485"/>
    </source>
</evidence>
<evidence type="ECO:0000256" key="4">
    <source>
        <dbReference type="ARBA" id="ARBA00004752"/>
    </source>
</evidence>
<dbReference type="InterPro" id="IPR006094">
    <property type="entry name" value="Oxid_FAD_bind_N"/>
</dbReference>
<evidence type="ECO:0000256" key="7">
    <source>
        <dbReference type="ARBA" id="ARBA00022618"/>
    </source>
</evidence>
<accession>A0A7W7BPB1</accession>
<dbReference type="NCBIfam" id="NF010480">
    <property type="entry name" value="PRK13905.1"/>
    <property type="match status" value="1"/>
</dbReference>
<proteinExistence type="inferred from homology"/>
<comment type="subcellular location">
    <subcellularLocation>
        <location evidence="3 17">Cytoplasm</location>
    </subcellularLocation>
</comment>
<keyword evidence="7 17" id="KW-0132">Cell division</keyword>
<dbReference type="GO" id="GO:0008360">
    <property type="term" value="P:regulation of cell shape"/>
    <property type="evidence" value="ECO:0007669"/>
    <property type="project" value="UniProtKB-KW"/>
</dbReference>
<evidence type="ECO:0000256" key="8">
    <source>
        <dbReference type="ARBA" id="ARBA00022630"/>
    </source>
</evidence>
<keyword evidence="12 17" id="KW-0573">Peptidoglycan synthesis</keyword>
<comment type="pathway">
    <text evidence="4 17">Cell wall biogenesis; peptidoglycan biosynthesis.</text>
</comment>
<evidence type="ECO:0000256" key="3">
    <source>
        <dbReference type="ARBA" id="ARBA00004496"/>
    </source>
</evidence>
<keyword evidence="13 17" id="KW-0560">Oxidoreductase</keyword>